<protein>
    <submittedName>
        <fullName evidence="1">Uncharacterized protein</fullName>
    </submittedName>
</protein>
<dbReference type="GO" id="GO:0003676">
    <property type="term" value="F:nucleic acid binding"/>
    <property type="evidence" value="ECO:0007669"/>
    <property type="project" value="InterPro"/>
</dbReference>
<evidence type="ECO:0000313" key="2">
    <source>
        <dbReference type="Proteomes" id="UP000276215"/>
    </source>
</evidence>
<dbReference type="Gene3D" id="3.30.420.10">
    <property type="entry name" value="Ribonuclease H-like superfamily/Ribonuclease H"/>
    <property type="match status" value="1"/>
</dbReference>
<keyword evidence="2" id="KW-1185">Reference proteome</keyword>
<dbReference type="InterPro" id="IPR036397">
    <property type="entry name" value="RNaseH_sf"/>
</dbReference>
<dbReference type="OrthoDB" id="3549254at2759"/>
<dbReference type="AlphaFoldDB" id="A0A3N4KAH2"/>
<name>A0A3N4KAH2_9PEZI</name>
<proteinExistence type="predicted"/>
<organism evidence="1 2">
    <name type="scientific">Choiromyces venosus 120613-1</name>
    <dbReference type="NCBI Taxonomy" id="1336337"/>
    <lineage>
        <taxon>Eukaryota</taxon>
        <taxon>Fungi</taxon>
        <taxon>Dikarya</taxon>
        <taxon>Ascomycota</taxon>
        <taxon>Pezizomycotina</taxon>
        <taxon>Pezizomycetes</taxon>
        <taxon>Pezizales</taxon>
        <taxon>Tuberaceae</taxon>
        <taxon>Choiromyces</taxon>
    </lineage>
</organism>
<dbReference type="EMBL" id="ML120353">
    <property type="protein sequence ID" value="RPB05411.1"/>
    <property type="molecule type" value="Genomic_DNA"/>
</dbReference>
<evidence type="ECO:0000313" key="1">
    <source>
        <dbReference type="EMBL" id="RPB05411.1"/>
    </source>
</evidence>
<gene>
    <name evidence="1" type="ORF">L873DRAFT_1898567</name>
</gene>
<sequence length="156" mass="18479">MISKYLCKENHFVFLVYCKPWLGRESRKRRKRWCRERRRWRKETFQKVVYTDEVQLQVGSGTGWRRKVGRKPGPQFAYKAQNFQPTFIGELLSVGFWAAFSYGNHTPLIPLCKWTENERKSEKDQLGFNSNQYVHEILVPHLLPFYVKCEGLGGGC</sequence>
<reference evidence="1 2" key="1">
    <citation type="journal article" date="2018" name="Nat. Ecol. Evol.">
        <title>Pezizomycetes genomes reveal the molecular basis of ectomycorrhizal truffle lifestyle.</title>
        <authorList>
            <person name="Murat C."/>
            <person name="Payen T."/>
            <person name="Noel B."/>
            <person name="Kuo A."/>
            <person name="Morin E."/>
            <person name="Chen J."/>
            <person name="Kohler A."/>
            <person name="Krizsan K."/>
            <person name="Balestrini R."/>
            <person name="Da Silva C."/>
            <person name="Montanini B."/>
            <person name="Hainaut M."/>
            <person name="Levati E."/>
            <person name="Barry K.W."/>
            <person name="Belfiori B."/>
            <person name="Cichocki N."/>
            <person name="Clum A."/>
            <person name="Dockter R.B."/>
            <person name="Fauchery L."/>
            <person name="Guy J."/>
            <person name="Iotti M."/>
            <person name="Le Tacon F."/>
            <person name="Lindquist E.A."/>
            <person name="Lipzen A."/>
            <person name="Malagnac F."/>
            <person name="Mello A."/>
            <person name="Molinier V."/>
            <person name="Miyauchi S."/>
            <person name="Poulain J."/>
            <person name="Riccioni C."/>
            <person name="Rubini A."/>
            <person name="Sitrit Y."/>
            <person name="Splivallo R."/>
            <person name="Traeger S."/>
            <person name="Wang M."/>
            <person name="Zifcakova L."/>
            <person name="Wipf D."/>
            <person name="Zambonelli A."/>
            <person name="Paolocci F."/>
            <person name="Nowrousian M."/>
            <person name="Ottonello S."/>
            <person name="Baldrian P."/>
            <person name="Spatafora J.W."/>
            <person name="Henrissat B."/>
            <person name="Nagy L.G."/>
            <person name="Aury J.M."/>
            <person name="Wincker P."/>
            <person name="Grigoriev I.V."/>
            <person name="Bonfante P."/>
            <person name="Martin F.M."/>
        </authorList>
    </citation>
    <scope>NUCLEOTIDE SEQUENCE [LARGE SCALE GENOMIC DNA]</scope>
    <source>
        <strain evidence="1 2">120613-1</strain>
    </source>
</reference>
<dbReference type="Proteomes" id="UP000276215">
    <property type="component" value="Unassembled WGS sequence"/>
</dbReference>
<accession>A0A3N4KAH2</accession>
<dbReference type="STRING" id="1336337.A0A3N4KAH2"/>